<evidence type="ECO:0000256" key="2">
    <source>
        <dbReference type="ARBA" id="ARBA00022448"/>
    </source>
</evidence>
<evidence type="ECO:0000256" key="5">
    <source>
        <dbReference type="ARBA" id="ARBA00022605"/>
    </source>
</evidence>
<evidence type="ECO:0000256" key="4">
    <source>
        <dbReference type="ARBA" id="ARBA00022519"/>
    </source>
</evidence>
<protein>
    <recommendedName>
        <fullName evidence="11">Sulfate transporter CysZ</fullName>
    </recommendedName>
</protein>
<dbReference type="EMBL" id="JANUCT010000004">
    <property type="protein sequence ID" value="MCS3902703.1"/>
    <property type="molecule type" value="Genomic_DNA"/>
</dbReference>
<evidence type="ECO:0000256" key="11">
    <source>
        <dbReference type="HAMAP-Rule" id="MF_00468"/>
    </source>
</evidence>
<comment type="function">
    <text evidence="11">High affinity, high specificity proton-dependent sulfate transporter, which mediates sulfate uptake. Provides the sulfur source for the cysteine synthesis pathway.</text>
</comment>
<comment type="caution">
    <text evidence="12">The sequence shown here is derived from an EMBL/GenBank/DDBJ whole genome shotgun (WGS) entry which is preliminary data.</text>
</comment>
<name>A0AAE3HK71_9GAMM</name>
<sequence>MRQPGFSDGVRAFSAGFGLLRQPGIRLFVIIPLLINMLLFAAVIAYGASQLSGFMTWLQTEITTGWWQWLDWILWLLWPLFIAFSLLLVFFTFSILANLIAAPFNGFLAAAVERHLTGQAPDDGGSLKQLPREIVRAIGGEARKLGYFAIRALPLLLLFLIPVINISAPLIWFLFGSWMLALEYLDFPMGNHGHTFPNIRRRLAGHKRAGFGFGMATLLVSMIPVVNFIVMPVAVAGATRLWVSHLQADSMAISS</sequence>
<feature type="transmembrane region" description="Helical" evidence="11">
    <location>
        <begin position="72"/>
        <end position="97"/>
    </location>
</feature>
<dbReference type="RefSeq" id="WP_259054267.1">
    <property type="nucleotide sequence ID" value="NZ_JANUCT010000004.1"/>
</dbReference>
<dbReference type="InterPro" id="IPR059112">
    <property type="entry name" value="CysZ/EI24"/>
</dbReference>
<keyword evidence="7 11" id="KW-1133">Transmembrane helix</keyword>
<keyword evidence="4 11" id="KW-0997">Cell inner membrane</keyword>
<evidence type="ECO:0000256" key="7">
    <source>
        <dbReference type="ARBA" id="ARBA00022989"/>
    </source>
</evidence>
<comment type="subcellular location">
    <subcellularLocation>
        <location evidence="11">Cell inner membrane</location>
        <topology evidence="11">Multi-pass membrane protein</topology>
    </subcellularLocation>
    <subcellularLocation>
        <location evidence="1">Membrane</location>
        <topology evidence="1">Multi-pass membrane protein</topology>
    </subcellularLocation>
</comment>
<feature type="transmembrane region" description="Helical" evidence="11">
    <location>
        <begin position="210"/>
        <end position="235"/>
    </location>
</feature>
<dbReference type="NCBIfam" id="NF003433">
    <property type="entry name" value="PRK04949.1"/>
    <property type="match status" value="1"/>
</dbReference>
<keyword evidence="9 11" id="KW-0472">Membrane</keyword>
<evidence type="ECO:0000256" key="3">
    <source>
        <dbReference type="ARBA" id="ARBA00022475"/>
    </source>
</evidence>
<feature type="transmembrane region" description="Helical" evidence="11">
    <location>
        <begin position="145"/>
        <end position="164"/>
    </location>
</feature>
<dbReference type="InterPro" id="IPR050480">
    <property type="entry name" value="CysZ-like"/>
</dbReference>
<dbReference type="AlphaFoldDB" id="A0AAE3HK71"/>
<dbReference type="GO" id="GO:0000103">
    <property type="term" value="P:sulfate assimilation"/>
    <property type="evidence" value="ECO:0007669"/>
    <property type="project" value="InterPro"/>
</dbReference>
<feature type="transmembrane region" description="Helical" evidence="11">
    <location>
        <begin position="27"/>
        <end position="48"/>
    </location>
</feature>
<evidence type="ECO:0000256" key="9">
    <source>
        <dbReference type="ARBA" id="ARBA00023136"/>
    </source>
</evidence>
<proteinExistence type="inferred from homology"/>
<dbReference type="GO" id="GO:0005886">
    <property type="term" value="C:plasma membrane"/>
    <property type="evidence" value="ECO:0007669"/>
    <property type="project" value="UniProtKB-SubCell"/>
</dbReference>
<keyword evidence="6 11" id="KW-0812">Transmembrane</keyword>
<evidence type="ECO:0000256" key="6">
    <source>
        <dbReference type="ARBA" id="ARBA00022692"/>
    </source>
</evidence>
<dbReference type="HAMAP" id="MF_00468">
    <property type="entry name" value="CysZ"/>
    <property type="match status" value="1"/>
</dbReference>
<evidence type="ECO:0000256" key="8">
    <source>
        <dbReference type="ARBA" id="ARBA00023032"/>
    </source>
</evidence>
<accession>A0AAE3HK71</accession>
<dbReference type="PANTHER" id="PTHR37468:SF1">
    <property type="entry name" value="SULFATE TRANSPORTER CYSZ"/>
    <property type="match status" value="1"/>
</dbReference>
<dbReference type="GO" id="GO:0009675">
    <property type="term" value="F:high-affinity sulfate:proton symporter activity"/>
    <property type="evidence" value="ECO:0007669"/>
    <property type="project" value="TreeGrafter"/>
</dbReference>
<evidence type="ECO:0000256" key="1">
    <source>
        <dbReference type="ARBA" id="ARBA00004141"/>
    </source>
</evidence>
<reference evidence="12" key="1">
    <citation type="submission" date="2022-08" db="EMBL/GenBank/DDBJ databases">
        <title>Genomic Encyclopedia of Type Strains, Phase III (KMG-III): the genomes of soil and plant-associated and newly described type strains.</title>
        <authorList>
            <person name="Whitman W."/>
        </authorList>
    </citation>
    <scope>NUCLEOTIDE SEQUENCE</scope>
    <source>
        <strain evidence="12">HMT 1</strain>
    </source>
</reference>
<keyword evidence="8 11" id="KW-0764">Sulfate transport</keyword>
<gene>
    <name evidence="11" type="primary">cysZ</name>
    <name evidence="12" type="ORF">J2T55_000707</name>
</gene>
<keyword evidence="3 11" id="KW-1003">Cell membrane</keyword>
<comment type="similarity">
    <text evidence="11">Belongs to the CysZ family.</text>
</comment>
<keyword evidence="13" id="KW-1185">Reference proteome</keyword>
<keyword evidence="5 11" id="KW-0028">Amino-acid biosynthesis</keyword>
<evidence type="ECO:0000313" key="12">
    <source>
        <dbReference type="EMBL" id="MCS3902703.1"/>
    </source>
</evidence>
<dbReference type="Proteomes" id="UP001204445">
    <property type="component" value="Unassembled WGS sequence"/>
</dbReference>
<dbReference type="PANTHER" id="PTHR37468">
    <property type="entry name" value="SULFATE TRANSPORTER CYSZ"/>
    <property type="match status" value="1"/>
</dbReference>
<dbReference type="InterPro" id="IPR022985">
    <property type="entry name" value="Sulfate_CysZ"/>
</dbReference>
<keyword evidence="10 11" id="KW-0198">Cysteine biosynthesis</keyword>
<dbReference type="GO" id="GO:0019344">
    <property type="term" value="P:cysteine biosynthetic process"/>
    <property type="evidence" value="ECO:0007669"/>
    <property type="project" value="UniProtKB-UniRule"/>
</dbReference>
<evidence type="ECO:0000256" key="10">
    <source>
        <dbReference type="ARBA" id="ARBA00023192"/>
    </source>
</evidence>
<organism evidence="12 13">
    <name type="scientific">Methylohalomonas lacus</name>
    <dbReference type="NCBI Taxonomy" id="398773"/>
    <lineage>
        <taxon>Bacteria</taxon>
        <taxon>Pseudomonadati</taxon>
        <taxon>Pseudomonadota</taxon>
        <taxon>Gammaproteobacteria</taxon>
        <taxon>Methylohalomonadales</taxon>
        <taxon>Methylohalomonadaceae</taxon>
        <taxon>Methylohalomonas</taxon>
    </lineage>
</organism>
<dbReference type="Pfam" id="PF07264">
    <property type="entry name" value="EI24"/>
    <property type="match status" value="1"/>
</dbReference>
<keyword evidence="2 11" id="KW-0813">Transport</keyword>
<evidence type="ECO:0000313" key="13">
    <source>
        <dbReference type="Proteomes" id="UP001204445"/>
    </source>
</evidence>